<dbReference type="EMBL" id="NKQK01000003">
    <property type="protein sequence ID" value="PSS33506.1"/>
    <property type="molecule type" value="Genomic_DNA"/>
</dbReference>
<dbReference type="InterPro" id="IPR058980">
    <property type="entry name" value="Glyco_transf_N"/>
</dbReference>
<dbReference type="STRING" id="1590841.A0A2R6RTZ8"/>
<dbReference type="PANTHER" id="PTHR48044:SF39">
    <property type="entry name" value="GLYCOSYLTRANSFERASE"/>
    <property type="match status" value="1"/>
</dbReference>
<dbReference type="Proteomes" id="UP000241394">
    <property type="component" value="Chromosome LG3"/>
</dbReference>
<dbReference type="PANTHER" id="PTHR48044">
    <property type="entry name" value="GLYCOSYLTRANSFERASE"/>
    <property type="match status" value="1"/>
</dbReference>
<accession>A0A2R6RTZ8</accession>
<dbReference type="Gene3D" id="3.40.50.2000">
    <property type="entry name" value="Glycogen Phosphorylase B"/>
    <property type="match status" value="2"/>
</dbReference>
<dbReference type="FunFam" id="3.40.50.2000:FF:000060">
    <property type="entry name" value="Glycosyltransferase"/>
    <property type="match status" value="1"/>
</dbReference>
<keyword evidence="9" id="KW-1185">Reference proteome</keyword>
<comment type="caution">
    <text evidence="8">The sequence shown here is derived from an EMBL/GenBank/DDBJ whole genome shotgun (WGS) entry which is preliminary data.</text>
</comment>
<evidence type="ECO:0000259" key="7">
    <source>
        <dbReference type="Pfam" id="PF26168"/>
    </source>
</evidence>
<evidence type="ECO:0000256" key="4">
    <source>
        <dbReference type="ARBA" id="ARBA00023241"/>
    </source>
</evidence>
<keyword evidence="4" id="KW-0284">Flavonoid biosynthesis</keyword>
<dbReference type="Pfam" id="PF00201">
    <property type="entry name" value="UDPGT"/>
    <property type="match status" value="1"/>
</dbReference>
<comment type="similarity">
    <text evidence="1 5">Belongs to the UDP-glycosyltransferase family.</text>
</comment>
<dbReference type="AlphaFoldDB" id="A0A2R6RTZ8"/>
<evidence type="ECO:0000256" key="3">
    <source>
        <dbReference type="ARBA" id="ARBA00022679"/>
    </source>
</evidence>
<dbReference type="Pfam" id="PF26168">
    <property type="entry name" value="Glyco_transf_N"/>
    <property type="match status" value="1"/>
</dbReference>
<dbReference type="Gramene" id="PSS33506">
    <property type="protein sequence ID" value="PSS33506"/>
    <property type="gene ID" value="CEY00_Acc03893"/>
</dbReference>
<dbReference type="GO" id="GO:0016138">
    <property type="term" value="P:glycoside biosynthetic process"/>
    <property type="evidence" value="ECO:0007669"/>
    <property type="project" value="UniProtKB-ARBA"/>
</dbReference>
<dbReference type="GO" id="GO:0009813">
    <property type="term" value="P:flavonoid biosynthetic process"/>
    <property type="evidence" value="ECO:0007669"/>
    <property type="project" value="UniProtKB-KW"/>
</dbReference>
<reference evidence="8 9" key="1">
    <citation type="submission" date="2017-07" db="EMBL/GenBank/DDBJ databases">
        <title>An improved, manually edited Actinidia chinensis var. chinensis (kiwifruit) genome highlights the challenges associated with draft genomes and gene prediction in plants.</title>
        <authorList>
            <person name="Pilkington S."/>
            <person name="Crowhurst R."/>
            <person name="Hilario E."/>
            <person name="Nardozza S."/>
            <person name="Fraser L."/>
            <person name="Peng Y."/>
            <person name="Gunaseelan K."/>
            <person name="Simpson R."/>
            <person name="Tahir J."/>
            <person name="Deroles S."/>
            <person name="Templeton K."/>
            <person name="Luo Z."/>
            <person name="Davy M."/>
            <person name="Cheng C."/>
            <person name="Mcneilage M."/>
            <person name="Scaglione D."/>
            <person name="Liu Y."/>
            <person name="Zhang Q."/>
            <person name="Datson P."/>
            <person name="De Silva N."/>
            <person name="Gardiner S."/>
            <person name="Bassett H."/>
            <person name="Chagne D."/>
            <person name="Mccallum J."/>
            <person name="Dzierzon H."/>
            <person name="Deng C."/>
            <person name="Wang Y.-Y."/>
            <person name="Barron N."/>
            <person name="Manako K."/>
            <person name="Bowen J."/>
            <person name="Foster T."/>
            <person name="Erridge Z."/>
            <person name="Tiffin H."/>
            <person name="Waite C."/>
            <person name="Davies K."/>
            <person name="Grierson E."/>
            <person name="Laing W."/>
            <person name="Kirk R."/>
            <person name="Chen X."/>
            <person name="Wood M."/>
            <person name="Montefiori M."/>
            <person name="Brummell D."/>
            <person name="Schwinn K."/>
            <person name="Catanach A."/>
            <person name="Fullerton C."/>
            <person name="Li D."/>
            <person name="Meiyalaghan S."/>
            <person name="Nieuwenhuizen N."/>
            <person name="Read N."/>
            <person name="Prakash R."/>
            <person name="Hunter D."/>
            <person name="Zhang H."/>
            <person name="Mckenzie M."/>
            <person name="Knabel M."/>
            <person name="Harris A."/>
            <person name="Allan A."/>
            <person name="Chen A."/>
            <person name="Janssen B."/>
            <person name="Plunkett B."/>
            <person name="Dwamena C."/>
            <person name="Voogd C."/>
            <person name="Leif D."/>
            <person name="Lafferty D."/>
            <person name="Souleyre E."/>
            <person name="Varkonyi-Gasic E."/>
            <person name="Gambi F."/>
            <person name="Hanley J."/>
            <person name="Yao J.-L."/>
            <person name="Cheung J."/>
            <person name="David K."/>
            <person name="Warren B."/>
            <person name="Marsh K."/>
            <person name="Snowden K."/>
            <person name="Lin-Wang K."/>
            <person name="Brian L."/>
            <person name="Martinez-Sanchez M."/>
            <person name="Wang M."/>
            <person name="Ileperuma N."/>
            <person name="Macnee N."/>
            <person name="Campin R."/>
            <person name="Mcatee P."/>
            <person name="Drummond R."/>
            <person name="Espley R."/>
            <person name="Ireland H."/>
            <person name="Wu R."/>
            <person name="Atkinson R."/>
            <person name="Karunairetnam S."/>
            <person name="Bulley S."/>
            <person name="Chunkath S."/>
            <person name="Hanley Z."/>
            <person name="Storey R."/>
            <person name="Thrimawithana A."/>
            <person name="Thomson S."/>
            <person name="David C."/>
            <person name="Testolin R."/>
        </authorList>
    </citation>
    <scope>NUCLEOTIDE SEQUENCE [LARGE SCALE GENOMIC DNA]</scope>
    <source>
        <strain evidence="9">cv. Red5</strain>
        <tissue evidence="8">Young leaf</tissue>
    </source>
</reference>
<dbReference type="OMA" id="WLNTRER"/>
<proteinExistence type="inferred from homology"/>
<evidence type="ECO:0000256" key="5">
    <source>
        <dbReference type="RuleBase" id="RU003718"/>
    </source>
</evidence>
<evidence type="ECO:0000256" key="2">
    <source>
        <dbReference type="ARBA" id="ARBA00022676"/>
    </source>
</evidence>
<evidence type="ECO:0000313" key="9">
    <source>
        <dbReference type="Proteomes" id="UP000241394"/>
    </source>
</evidence>
<dbReference type="InterPro" id="IPR002213">
    <property type="entry name" value="UDP_glucos_trans"/>
</dbReference>
<keyword evidence="2 5" id="KW-0328">Glycosyltransferase</keyword>
<organism evidence="8 9">
    <name type="scientific">Actinidia chinensis var. chinensis</name>
    <name type="common">Chinese soft-hair kiwi</name>
    <dbReference type="NCBI Taxonomy" id="1590841"/>
    <lineage>
        <taxon>Eukaryota</taxon>
        <taxon>Viridiplantae</taxon>
        <taxon>Streptophyta</taxon>
        <taxon>Embryophyta</taxon>
        <taxon>Tracheophyta</taxon>
        <taxon>Spermatophyta</taxon>
        <taxon>Magnoliopsida</taxon>
        <taxon>eudicotyledons</taxon>
        <taxon>Gunneridae</taxon>
        <taxon>Pentapetalae</taxon>
        <taxon>asterids</taxon>
        <taxon>Ericales</taxon>
        <taxon>Actinidiaceae</taxon>
        <taxon>Actinidia</taxon>
    </lineage>
</organism>
<dbReference type="InParanoid" id="A0A2R6RTZ8"/>
<evidence type="ECO:0000256" key="6">
    <source>
        <dbReference type="RuleBase" id="RU362057"/>
    </source>
</evidence>
<dbReference type="OrthoDB" id="5835829at2759"/>
<dbReference type="EC" id="2.4.1.-" evidence="6"/>
<dbReference type="SUPFAM" id="SSF53756">
    <property type="entry name" value="UDP-Glycosyltransferase/glycogen phosphorylase"/>
    <property type="match status" value="1"/>
</dbReference>
<dbReference type="CDD" id="cd03784">
    <property type="entry name" value="GT1_Gtf-like"/>
    <property type="match status" value="1"/>
</dbReference>
<evidence type="ECO:0000256" key="1">
    <source>
        <dbReference type="ARBA" id="ARBA00009995"/>
    </source>
</evidence>
<dbReference type="GO" id="GO:0008194">
    <property type="term" value="F:UDP-glycosyltransferase activity"/>
    <property type="evidence" value="ECO:0007669"/>
    <property type="project" value="InterPro"/>
</dbReference>
<reference evidence="9" key="2">
    <citation type="journal article" date="2018" name="BMC Genomics">
        <title>A manually annotated Actinidia chinensis var. chinensis (kiwifruit) genome highlights the challenges associated with draft genomes and gene prediction in plants.</title>
        <authorList>
            <person name="Pilkington S.M."/>
            <person name="Crowhurst R."/>
            <person name="Hilario E."/>
            <person name="Nardozza S."/>
            <person name="Fraser L."/>
            <person name="Peng Y."/>
            <person name="Gunaseelan K."/>
            <person name="Simpson R."/>
            <person name="Tahir J."/>
            <person name="Deroles S.C."/>
            <person name="Templeton K."/>
            <person name="Luo Z."/>
            <person name="Davy M."/>
            <person name="Cheng C."/>
            <person name="McNeilage M."/>
            <person name="Scaglione D."/>
            <person name="Liu Y."/>
            <person name="Zhang Q."/>
            <person name="Datson P."/>
            <person name="De Silva N."/>
            <person name="Gardiner S.E."/>
            <person name="Bassett H."/>
            <person name="Chagne D."/>
            <person name="McCallum J."/>
            <person name="Dzierzon H."/>
            <person name="Deng C."/>
            <person name="Wang Y.Y."/>
            <person name="Barron L."/>
            <person name="Manako K."/>
            <person name="Bowen J."/>
            <person name="Foster T.M."/>
            <person name="Erridge Z.A."/>
            <person name="Tiffin H."/>
            <person name="Waite C.N."/>
            <person name="Davies K.M."/>
            <person name="Grierson E.P."/>
            <person name="Laing W.A."/>
            <person name="Kirk R."/>
            <person name="Chen X."/>
            <person name="Wood M."/>
            <person name="Montefiori M."/>
            <person name="Brummell D.A."/>
            <person name="Schwinn K.E."/>
            <person name="Catanach A."/>
            <person name="Fullerton C."/>
            <person name="Li D."/>
            <person name="Meiyalaghan S."/>
            <person name="Nieuwenhuizen N."/>
            <person name="Read N."/>
            <person name="Prakash R."/>
            <person name="Hunter D."/>
            <person name="Zhang H."/>
            <person name="McKenzie M."/>
            <person name="Knabel M."/>
            <person name="Harris A."/>
            <person name="Allan A.C."/>
            <person name="Gleave A."/>
            <person name="Chen A."/>
            <person name="Janssen B.J."/>
            <person name="Plunkett B."/>
            <person name="Ampomah-Dwamena C."/>
            <person name="Voogd C."/>
            <person name="Leif D."/>
            <person name="Lafferty D."/>
            <person name="Souleyre E.J.F."/>
            <person name="Varkonyi-Gasic E."/>
            <person name="Gambi F."/>
            <person name="Hanley J."/>
            <person name="Yao J.L."/>
            <person name="Cheung J."/>
            <person name="David K.M."/>
            <person name="Warren B."/>
            <person name="Marsh K."/>
            <person name="Snowden K.C."/>
            <person name="Lin-Wang K."/>
            <person name="Brian L."/>
            <person name="Martinez-Sanchez M."/>
            <person name="Wang M."/>
            <person name="Ileperuma N."/>
            <person name="Macnee N."/>
            <person name="Campin R."/>
            <person name="McAtee P."/>
            <person name="Drummond R.S.M."/>
            <person name="Espley R.V."/>
            <person name="Ireland H.S."/>
            <person name="Wu R."/>
            <person name="Atkinson R.G."/>
            <person name="Karunairetnam S."/>
            <person name="Bulley S."/>
            <person name="Chunkath S."/>
            <person name="Hanley Z."/>
            <person name="Storey R."/>
            <person name="Thrimawithana A.H."/>
            <person name="Thomson S."/>
            <person name="David C."/>
            <person name="Testolin R."/>
            <person name="Huang H."/>
            <person name="Hellens R.P."/>
            <person name="Schaffer R.J."/>
        </authorList>
    </citation>
    <scope>NUCLEOTIDE SEQUENCE [LARGE SCALE GENOMIC DNA]</scope>
    <source>
        <strain evidence="9">cv. Red5</strain>
    </source>
</reference>
<name>A0A2R6RTZ8_ACTCC</name>
<sequence>MDSKGCNMSVLMQPWLAYGHISPFLELAKKLIERNFHIYFCSTPHNLNLIKKKLNQNHLLSLQLIELHLPSLPDLPPHHHTTNGLPTHLMSTLKTAFNRASSSFSEILKTLRPDLVIYDQNQPWAPGIASSYNIPAVYFSTFGAALVSFALHMLKNSGEAFPYPEIHFRNFRSSMIRVPREPSGDNFKRDDQCFIDSVEQSCDIVLIKTFREIEGKYIDYFSALSGKKLVPVGPLIEEQSTNEDENIEIMKWLDMKKESSTVFVSFGSECFLTKEEIEEVAHGLEFSGVNFIWVVRFPMGERVRVDEVLPKGFLERVGEERGLVVEGWAPQAKILGHASIGGFVSHCGWNSVLESMSFGVPIIALPMQIDQPLNARLVEEVGLGVEVNRDESGGLQREGIAQGIRLVVVEKNGEGVRTKARKCGDVMRLKREEEIDGVVEELLAICRKGKRQ</sequence>
<evidence type="ECO:0000313" key="8">
    <source>
        <dbReference type="EMBL" id="PSS33506.1"/>
    </source>
</evidence>
<feature type="domain" description="Glycosyltransferase N-terminal" evidence="7">
    <location>
        <begin position="8"/>
        <end position="236"/>
    </location>
</feature>
<dbReference type="InterPro" id="IPR035595">
    <property type="entry name" value="UDP_glycos_trans_CS"/>
</dbReference>
<gene>
    <name evidence="8" type="ORF">CEY00_Acc03893</name>
</gene>
<dbReference type="PROSITE" id="PS00375">
    <property type="entry name" value="UDPGT"/>
    <property type="match status" value="1"/>
</dbReference>
<keyword evidence="3 5" id="KW-0808">Transferase</keyword>
<protein>
    <recommendedName>
        <fullName evidence="6">Glycosyltransferase</fullName>
        <ecNumber evidence="6">2.4.1.-</ecNumber>
    </recommendedName>
</protein>